<dbReference type="RefSeq" id="WP_214534960.1">
    <property type="nucleotide sequence ID" value="NZ_JAHFVK010000001.1"/>
</dbReference>
<evidence type="ECO:0000313" key="5">
    <source>
        <dbReference type="Proteomes" id="UP000811255"/>
    </source>
</evidence>
<evidence type="ECO:0000256" key="2">
    <source>
        <dbReference type="RuleBase" id="RU362097"/>
    </source>
</evidence>
<keyword evidence="2" id="KW-1134">Transmembrane beta strand</keyword>
<evidence type="ECO:0000313" key="4">
    <source>
        <dbReference type="EMBL" id="MBT2133648.1"/>
    </source>
</evidence>
<dbReference type="NCBIfam" id="TIGR01845">
    <property type="entry name" value="outer_NodT"/>
    <property type="match status" value="1"/>
</dbReference>
<feature type="coiled-coil region" evidence="3">
    <location>
        <begin position="220"/>
        <end position="247"/>
    </location>
</feature>
<proteinExistence type="inferred from homology"/>
<dbReference type="PANTHER" id="PTHR30203:SF33">
    <property type="entry name" value="BLR4455 PROTEIN"/>
    <property type="match status" value="1"/>
</dbReference>
<keyword evidence="2" id="KW-0812">Transmembrane</keyword>
<dbReference type="InterPro" id="IPR003423">
    <property type="entry name" value="OMP_efflux"/>
</dbReference>
<comment type="subcellular location">
    <subcellularLocation>
        <location evidence="2">Cell membrane</location>
        <topology evidence="2">Lipid-anchor</topology>
    </subcellularLocation>
</comment>
<dbReference type="PROSITE" id="PS51257">
    <property type="entry name" value="PROKAR_LIPOPROTEIN"/>
    <property type="match status" value="1"/>
</dbReference>
<sequence length="474" mass="51929">MRIDRWPRLTAAFVPLMLAGCVMGPDYERPEVAQPGEFRSQITPADANSLADRAWWEVFDDPALQKLISQTLQNNNDLSVAVARIEQARALVGVAKSEGLPQVNVDGFAGGQKSFLPTPDEIGTAEFASVGGVIEAAWEFDIWGRIARQTEAARANLYAQEEVRRGIMLALVSDAASGYFRLLQLDRELAIAEESQGVFNKTHELFTLRFEAGRDSRLPVERAKAALDSTGARIADLKRQIAEQENALSVLAGGYPHAIERGQPLTAQRMPETPVGLTTDLIKRRPDIRRAEQDMIRANAQIGAAIADFYPRIGLSTLAGVIGVNGQGGLDGTFGLWQAGLGLAGPLFTGGRLESIYNERKAYWDESVAQYRQTILVAFRETSDALTAQQTLVERRASLESQVAAMRQAVELADTRYRAGRASYFEVIEAQQQLFPAEAELARVQEAQLVAVVSLYKALGGGWNLDDAQWNRPG</sequence>
<dbReference type="Proteomes" id="UP000811255">
    <property type="component" value="Unassembled WGS sequence"/>
</dbReference>
<dbReference type="Gene3D" id="2.20.200.10">
    <property type="entry name" value="Outer membrane efflux proteins (OEP)"/>
    <property type="match status" value="1"/>
</dbReference>
<dbReference type="EMBL" id="JAHFVK010000001">
    <property type="protein sequence ID" value="MBT2133648.1"/>
    <property type="molecule type" value="Genomic_DNA"/>
</dbReference>
<keyword evidence="2" id="KW-0449">Lipoprotein</keyword>
<comment type="similarity">
    <text evidence="1 2">Belongs to the outer membrane factor (OMF) (TC 1.B.17) family.</text>
</comment>
<accession>A0ABS5W2Z1</accession>
<protein>
    <submittedName>
        <fullName evidence="4">Efflux transporter outer membrane subunit</fullName>
    </submittedName>
</protein>
<reference evidence="4 5" key="1">
    <citation type="submission" date="2021-05" db="EMBL/GenBank/DDBJ databases">
        <title>Croceibacterium sp. LX-88 genome sequence.</title>
        <authorList>
            <person name="Luo X."/>
        </authorList>
    </citation>
    <scope>NUCLEOTIDE SEQUENCE [LARGE SCALE GENOMIC DNA]</scope>
    <source>
        <strain evidence="4 5">LX-88</strain>
    </source>
</reference>
<dbReference type="SUPFAM" id="SSF56954">
    <property type="entry name" value="Outer membrane efflux proteins (OEP)"/>
    <property type="match status" value="1"/>
</dbReference>
<comment type="caution">
    <text evidence="4">The sequence shown here is derived from an EMBL/GenBank/DDBJ whole genome shotgun (WGS) entry which is preliminary data.</text>
</comment>
<evidence type="ECO:0000256" key="3">
    <source>
        <dbReference type="SAM" id="Coils"/>
    </source>
</evidence>
<dbReference type="InterPro" id="IPR010131">
    <property type="entry name" value="MdtP/NodT-like"/>
</dbReference>
<keyword evidence="2" id="KW-0472">Membrane</keyword>
<dbReference type="Gene3D" id="1.20.1600.10">
    <property type="entry name" value="Outer membrane efflux proteins (OEP)"/>
    <property type="match status" value="1"/>
</dbReference>
<gene>
    <name evidence="4" type="ORF">KK137_04810</name>
</gene>
<keyword evidence="3" id="KW-0175">Coiled coil</keyword>
<keyword evidence="5" id="KW-1185">Reference proteome</keyword>
<name>A0ABS5W2Z1_9SPHN</name>
<dbReference type="Pfam" id="PF02321">
    <property type="entry name" value="OEP"/>
    <property type="match status" value="2"/>
</dbReference>
<organism evidence="4 5">
    <name type="scientific">Croceibacterium selenioxidans</name>
    <dbReference type="NCBI Taxonomy" id="2838833"/>
    <lineage>
        <taxon>Bacteria</taxon>
        <taxon>Pseudomonadati</taxon>
        <taxon>Pseudomonadota</taxon>
        <taxon>Alphaproteobacteria</taxon>
        <taxon>Sphingomonadales</taxon>
        <taxon>Erythrobacteraceae</taxon>
        <taxon>Croceibacterium</taxon>
    </lineage>
</organism>
<dbReference type="PANTHER" id="PTHR30203">
    <property type="entry name" value="OUTER MEMBRANE CATION EFFLUX PROTEIN"/>
    <property type="match status" value="1"/>
</dbReference>
<evidence type="ECO:0000256" key="1">
    <source>
        <dbReference type="ARBA" id="ARBA00007613"/>
    </source>
</evidence>
<keyword evidence="2" id="KW-0564">Palmitate</keyword>